<dbReference type="PRINTS" id="PR00975">
    <property type="entry name" value="RIBOSOMALS19"/>
</dbReference>
<dbReference type="SUPFAM" id="SSF54570">
    <property type="entry name" value="Ribosomal protein S19"/>
    <property type="match status" value="1"/>
</dbReference>
<evidence type="ECO:0000256" key="1">
    <source>
        <dbReference type="ARBA" id="ARBA00007345"/>
    </source>
</evidence>
<dbReference type="NCBIfam" id="TIGR01050">
    <property type="entry name" value="rpsS_bact"/>
    <property type="match status" value="1"/>
</dbReference>
<name>A0A1J5HYQ8_9BACT</name>
<evidence type="ECO:0000313" key="10">
    <source>
        <dbReference type="Proteomes" id="UP000182344"/>
    </source>
</evidence>
<dbReference type="FunFam" id="3.30.860.10:FF:000001">
    <property type="entry name" value="30S ribosomal protein S19"/>
    <property type="match status" value="1"/>
</dbReference>
<proteinExistence type="inferred from homology"/>
<dbReference type="GO" id="GO:0006412">
    <property type="term" value="P:translation"/>
    <property type="evidence" value="ECO:0007669"/>
    <property type="project" value="UniProtKB-UniRule"/>
</dbReference>
<evidence type="ECO:0000256" key="8">
    <source>
        <dbReference type="RuleBase" id="RU003485"/>
    </source>
</evidence>
<dbReference type="GO" id="GO:0000028">
    <property type="term" value="P:ribosomal small subunit assembly"/>
    <property type="evidence" value="ECO:0007669"/>
    <property type="project" value="TreeGrafter"/>
</dbReference>
<evidence type="ECO:0000256" key="7">
    <source>
        <dbReference type="HAMAP-Rule" id="MF_00531"/>
    </source>
</evidence>
<accession>A0A1J5HYQ8</accession>
<keyword evidence="5 7" id="KW-0687">Ribonucleoprotein</keyword>
<protein>
    <recommendedName>
        <fullName evidence="6 7">Small ribosomal subunit protein uS19</fullName>
    </recommendedName>
</protein>
<evidence type="ECO:0000256" key="4">
    <source>
        <dbReference type="ARBA" id="ARBA00022980"/>
    </source>
</evidence>
<comment type="caution">
    <text evidence="9">The sequence shown here is derived from an EMBL/GenBank/DDBJ whole genome shotgun (WGS) entry which is preliminary data.</text>
</comment>
<reference evidence="9 10" key="1">
    <citation type="journal article" date="2016" name="Environ. Microbiol.">
        <title>Genomic resolution of a cold subsurface aquifer community provides metabolic insights for novel microbes adapted to high CO concentrations.</title>
        <authorList>
            <person name="Probst A.J."/>
            <person name="Castelle C.J."/>
            <person name="Singh A."/>
            <person name="Brown C.T."/>
            <person name="Anantharaman K."/>
            <person name="Sharon I."/>
            <person name="Hug L.A."/>
            <person name="Burstein D."/>
            <person name="Emerson J.B."/>
            <person name="Thomas B.C."/>
            <person name="Banfield J.F."/>
        </authorList>
    </citation>
    <scope>NUCLEOTIDE SEQUENCE [LARGE SCALE GENOMIC DNA]</scope>
    <source>
        <strain evidence="9">CG2_30_35_20</strain>
    </source>
</reference>
<dbReference type="InterPro" id="IPR005732">
    <property type="entry name" value="Ribosomal_uS19_bac-type"/>
</dbReference>
<dbReference type="InterPro" id="IPR020934">
    <property type="entry name" value="Ribosomal_uS19_CS"/>
</dbReference>
<dbReference type="PANTHER" id="PTHR11880">
    <property type="entry name" value="RIBOSOMAL PROTEIN S19P FAMILY MEMBER"/>
    <property type="match status" value="1"/>
</dbReference>
<dbReference type="Proteomes" id="UP000182344">
    <property type="component" value="Unassembled WGS sequence"/>
</dbReference>
<dbReference type="HAMAP" id="MF_00531">
    <property type="entry name" value="Ribosomal_uS19"/>
    <property type="match status" value="1"/>
</dbReference>
<dbReference type="AlphaFoldDB" id="A0A1J5HYQ8"/>
<dbReference type="GO" id="GO:0003735">
    <property type="term" value="F:structural constituent of ribosome"/>
    <property type="evidence" value="ECO:0007669"/>
    <property type="project" value="InterPro"/>
</dbReference>
<keyword evidence="3 7" id="KW-0694">RNA-binding</keyword>
<evidence type="ECO:0000256" key="6">
    <source>
        <dbReference type="ARBA" id="ARBA00035163"/>
    </source>
</evidence>
<comment type="similarity">
    <text evidence="1 7 8">Belongs to the universal ribosomal protein uS19 family.</text>
</comment>
<organism evidence="9 10">
    <name type="scientific">Candidatus Shapirobacteria bacterium CG2_30_35_20</name>
    <dbReference type="NCBI Taxonomy" id="1805376"/>
    <lineage>
        <taxon>Bacteria</taxon>
        <taxon>Candidatus Shapironibacteriota</taxon>
    </lineage>
</organism>
<dbReference type="InterPro" id="IPR002222">
    <property type="entry name" value="Ribosomal_uS19"/>
</dbReference>
<gene>
    <name evidence="7" type="primary">rpsS</name>
    <name evidence="9" type="ORF">AUK05_02445</name>
</gene>
<dbReference type="GO" id="GO:0015935">
    <property type="term" value="C:small ribosomal subunit"/>
    <property type="evidence" value="ECO:0007669"/>
    <property type="project" value="InterPro"/>
</dbReference>
<evidence type="ECO:0000313" key="9">
    <source>
        <dbReference type="EMBL" id="OIP86954.1"/>
    </source>
</evidence>
<dbReference type="STRING" id="1805376.AUK05_02445"/>
<evidence type="ECO:0000256" key="2">
    <source>
        <dbReference type="ARBA" id="ARBA00022730"/>
    </source>
</evidence>
<comment type="function">
    <text evidence="7">Protein S19 forms a complex with S13 that binds strongly to the 16S ribosomal RNA.</text>
</comment>
<dbReference type="GO" id="GO:0019843">
    <property type="term" value="F:rRNA binding"/>
    <property type="evidence" value="ECO:0007669"/>
    <property type="project" value="UniProtKB-UniRule"/>
</dbReference>
<dbReference type="PANTHER" id="PTHR11880:SF8">
    <property type="entry name" value="SMALL RIBOSOMAL SUBUNIT PROTEIN US19M"/>
    <property type="match status" value="1"/>
</dbReference>
<dbReference type="Gene3D" id="3.30.860.10">
    <property type="entry name" value="30s Ribosomal Protein S19, Chain A"/>
    <property type="match status" value="1"/>
</dbReference>
<dbReference type="InterPro" id="IPR023575">
    <property type="entry name" value="Ribosomal_uS19_SF"/>
</dbReference>
<dbReference type="PIRSF" id="PIRSF002144">
    <property type="entry name" value="Ribosomal_S19"/>
    <property type="match status" value="1"/>
</dbReference>
<dbReference type="EMBL" id="MNZO01000035">
    <property type="protein sequence ID" value="OIP86954.1"/>
    <property type="molecule type" value="Genomic_DNA"/>
</dbReference>
<evidence type="ECO:0000256" key="5">
    <source>
        <dbReference type="ARBA" id="ARBA00023274"/>
    </source>
</evidence>
<dbReference type="Pfam" id="PF00203">
    <property type="entry name" value="Ribosomal_S19"/>
    <property type="match status" value="1"/>
</dbReference>
<sequence>MSRSSKKGPYIDPRLLEKVSKTTGVVNTYSRSCQIPPEFVGKNFGVHNGKKFINVFITEDMVGHRLGEFSLTRTFKGHGRIVKRVIEKT</sequence>
<dbReference type="PROSITE" id="PS00323">
    <property type="entry name" value="RIBOSOMAL_S19"/>
    <property type="match status" value="1"/>
</dbReference>
<evidence type="ECO:0000256" key="3">
    <source>
        <dbReference type="ARBA" id="ARBA00022884"/>
    </source>
</evidence>
<keyword evidence="4 7" id="KW-0689">Ribosomal protein</keyword>
<keyword evidence="2 7" id="KW-0699">rRNA-binding</keyword>
<dbReference type="GO" id="GO:0005737">
    <property type="term" value="C:cytoplasm"/>
    <property type="evidence" value="ECO:0007669"/>
    <property type="project" value="UniProtKB-ARBA"/>
</dbReference>